<dbReference type="InterPro" id="IPR043906">
    <property type="entry name" value="Gfo/Idh/MocA_OxRdtase_bact_C"/>
</dbReference>
<dbReference type="Pfam" id="PF19051">
    <property type="entry name" value="GFO_IDH_MocA_C2"/>
    <property type="match status" value="1"/>
</dbReference>
<gene>
    <name evidence="2" type="ORF">S01H1_71527</name>
</gene>
<feature type="non-terminal residue" evidence="2">
    <location>
        <position position="1"/>
    </location>
</feature>
<proteinExistence type="predicted"/>
<sequence length="154" mass="17336">TDWGGHKFGGAMHGMGVDHTGPTEIIYPGNRDCKHLTYVFANGMRLVVGGGQGYKCEKGMATPFAGMPVPVPGLRWYENGAGSPHQDVINCVVERRRPFRDVEYAHRVATVCHLGNICYRLKRDLKWDPDKEEFIGDTEANRLVDRPRRGPWQI</sequence>
<dbReference type="EMBL" id="BARS01047631">
    <property type="protein sequence ID" value="GAG28783.1"/>
    <property type="molecule type" value="Genomic_DNA"/>
</dbReference>
<protein>
    <recommendedName>
        <fullName evidence="1">Gfo/Idh/MocA-like oxidoreductase bacterial type C-terminal domain-containing protein</fullName>
    </recommendedName>
</protein>
<comment type="caution">
    <text evidence="2">The sequence shown here is derived from an EMBL/GenBank/DDBJ whole genome shotgun (WGS) entry which is preliminary data.</text>
</comment>
<name>X0WWF5_9ZZZZ</name>
<feature type="domain" description="Gfo/Idh/MocA-like oxidoreductase bacterial type C-terminal" evidence="1">
    <location>
        <begin position="85"/>
        <end position="154"/>
    </location>
</feature>
<evidence type="ECO:0000313" key="2">
    <source>
        <dbReference type="EMBL" id="GAG28783.1"/>
    </source>
</evidence>
<evidence type="ECO:0000259" key="1">
    <source>
        <dbReference type="Pfam" id="PF19051"/>
    </source>
</evidence>
<reference evidence="2" key="1">
    <citation type="journal article" date="2014" name="Front. Microbiol.">
        <title>High frequency of phylogenetically diverse reductive dehalogenase-homologous genes in deep subseafloor sedimentary metagenomes.</title>
        <authorList>
            <person name="Kawai M."/>
            <person name="Futagami T."/>
            <person name="Toyoda A."/>
            <person name="Takaki Y."/>
            <person name="Nishi S."/>
            <person name="Hori S."/>
            <person name="Arai W."/>
            <person name="Tsubouchi T."/>
            <person name="Morono Y."/>
            <person name="Uchiyama I."/>
            <person name="Ito T."/>
            <person name="Fujiyama A."/>
            <person name="Inagaki F."/>
            <person name="Takami H."/>
        </authorList>
    </citation>
    <scope>NUCLEOTIDE SEQUENCE</scope>
    <source>
        <strain evidence="2">Expedition CK06-06</strain>
    </source>
</reference>
<accession>X0WWF5</accession>
<dbReference type="AlphaFoldDB" id="X0WWF5"/>
<organism evidence="2">
    <name type="scientific">marine sediment metagenome</name>
    <dbReference type="NCBI Taxonomy" id="412755"/>
    <lineage>
        <taxon>unclassified sequences</taxon>
        <taxon>metagenomes</taxon>
        <taxon>ecological metagenomes</taxon>
    </lineage>
</organism>